<dbReference type="KEGG" id="more:E1B28_008378"/>
<sequence>MFPPELAIHVCSFLDSQTDKQVLLNCALVDSTWLSAAQPIIFRDLTLNLTSPRHEDHEYLSAQSIRAHENLLEALDIHPHLASYIRHLRLKNLENESSRGGKVTSWVNESLSLARVLRRLTNVRSLILFRVGYPTILPTLQEAIRNLFQLGSITSLDISYATFPSFSQFIGFISSPKLPTFISLSSLKFLEEGFSETPFTDGVTLTTPGSRPITRLHLSLIHIMPFISCFASPHCPFDFTSLETLHLHALRDIGHGSHSMMDLFRLVGNSLKHLELEMILGNAIGFLDLLPSLKTLTLAIQQTVDYSPVPRITSLLTASTSPPTNIESINLHFDVFELRAGFLPTFKAWRTLDSLFSDVSRFPALKTVTIHLPNDSALPLNVVEEQFQTLMADDRLKVVKGLMILKSLRM</sequence>
<accession>A0A9P7RYA9</accession>
<dbReference type="EMBL" id="CM032185">
    <property type="protein sequence ID" value="KAG7091991.1"/>
    <property type="molecule type" value="Genomic_DNA"/>
</dbReference>
<comment type="caution">
    <text evidence="1">The sequence shown here is derived from an EMBL/GenBank/DDBJ whole genome shotgun (WGS) entry which is preliminary data.</text>
</comment>
<evidence type="ECO:0008006" key="3">
    <source>
        <dbReference type="Google" id="ProtNLM"/>
    </source>
</evidence>
<dbReference type="GeneID" id="66077454"/>
<gene>
    <name evidence="1" type="ORF">E1B28_008378</name>
</gene>
<reference evidence="1" key="1">
    <citation type="journal article" date="2021" name="Genome Biol. Evol.">
        <title>The assembled and annotated genome of the fairy-ring fungus Marasmius oreades.</title>
        <authorList>
            <person name="Hiltunen M."/>
            <person name="Ament-Velasquez S.L."/>
            <person name="Johannesson H."/>
        </authorList>
    </citation>
    <scope>NUCLEOTIDE SEQUENCE</scope>
    <source>
        <strain evidence="1">03SP1</strain>
    </source>
</reference>
<dbReference type="OrthoDB" id="2972111at2759"/>
<name>A0A9P7RYA9_9AGAR</name>
<protein>
    <recommendedName>
        <fullName evidence="3">F-box domain-containing protein</fullName>
    </recommendedName>
</protein>
<dbReference type="Proteomes" id="UP001049176">
    <property type="component" value="Chromosome 5"/>
</dbReference>
<evidence type="ECO:0000313" key="2">
    <source>
        <dbReference type="Proteomes" id="UP001049176"/>
    </source>
</evidence>
<dbReference type="AlphaFoldDB" id="A0A9P7RYA9"/>
<organism evidence="1 2">
    <name type="scientific">Marasmius oreades</name>
    <name type="common">fairy-ring Marasmius</name>
    <dbReference type="NCBI Taxonomy" id="181124"/>
    <lineage>
        <taxon>Eukaryota</taxon>
        <taxon>Fungi</taxon>
        <taxon>Dikarya</taxon>
        <taxon>Basidiomycota</taxon>
        <taxon>Agaricomycotina</taxon>
        <taxon>Agaricomycetes</taxon>
        <taxon>Agaricomycetidae</taxon>
        <taxon>Agaricales</taxon>
        <taxon>Marasmiineae</taxon>
        <taxon>Marasmiaceae</taxon>
        <taxon>Marasmius</taxon>
    </lineage>
</organism>
<dbReference type="SUPFAM" id="SSF52047">
    <property type="entry name" value="RNI-like"/>
    <property type="match status" value="1"/>
</dbReference>
<dbReference type="RefSeq" id="XP_043008461.1">
    <property type="nucleotide sequence ID" value="XM_043153177.1"/>
</dbReference>
<evidence type="ECO:0000313" key="1">
    <source>
        <dbReference type="EMBL" id="KAG7091991.1"/>
    </source>
</evidence>
<proteinExistence type="predicted"/>
<keyword evidence="2" id="KW-1185">Reference proteome</keyword>